<keyword evidence="3" id="KW-1185">Reference proteome</keyword>
<dbReference type="EMBL" id="AP012338">
    <property type="protein sequence ID" value="BAM03321.1"/>
    <property type="molecule type" value="Genomic_DNA"/>
</dbReference>
<accession>I0IDI3</accession>
<name>I0IDI3_PHYMF</name>
<evidence type="ECO:0000256" key="1">
    <source>
        <dbReference type="SAM" id="MobiDB-lite"/>
    </source>
</evidence>
<evidence type="ECO:0000313" key="2">
    <source>
        <dbReference type="EMBL" id="BAM03321.1"/>
    </source>
</evidence>
<reference evidence="2 3" key="1">
    <citation type="submission" date="2012-02" db="EMBL/GenBank/DDBJ databases">
        <title>Complete genome sequence of Phycisphaera mikurensis NBRC 102666.</title>
        <authorList>
            <person name="Ankai A."/>
            <person name="Hosoyama A."/>
            <person name="Terui Y."/>
            <person name="Sekine M."/>
            <person name="Fukai R."/>
            <person name="Kato Y."/>
            <person name="Nakamura S."/>
            <person name="Yamada-Narita S."/>
            <person name="Kawakoshi A."/>
            <person name="Fukunaga Y."/>
            <person name="Yamazaki S."/>
            <person name="Fujita N."/>
        </authorList>
    </citation>
    <scope>NUCLEOTIDE SEQUENCE [LARGE SCALE GENOMIC DNA]</scope>
    <source>
        <strain evidence="3">NBRC 102666 / KCTC 22515 / FYK2301M01</strain>
    </source>
</reference>
<sequence>MVRESRPRSRMSGAWLGRRSVPGTLRGRGGPRVSGGRGRGGEGKAADRRERHRGWPVAKLPAGRAAVMMPGCGRRAATD</sequence>
<organism evidence="2 3">
    <name type="scientific">Phycisphaera mikurensis (strain NBRC 102666 / KCTC 22515 / FYK2301M01)</name>
    <dbReference type="NCBI Taxonomy" id="1142394"/>
    <lineage>
        <taxon>Bacteria</taxon>
        <taxon>Pseudomonadati</taxon>
        <taxon>Planctomycetota</taxon>
        <taxon>Phycisphaerae</taxon>
        <taxon>Phycisphaerales</taxon>
        <taxon>Phycisphaeraceae</taxon>
        <taxon>Phycisphaera</taxon>
    </lineage>
</organism>
<feature type="region of interest" description="Disordered" evidence="1">
    <location>
        <begin position="1"/>
        <end position="55"/>
    </location>
</feature>
<gene>
    <name evidence="2" type="ordered locus">PSMK_11620</name>
</gene>
<proteinExistence type="predicted"/>
<protein>
    <submittedName>
        <fullName evidence="2">Uncharacterized protein</fullName>
    </submittedName>
</protein>
<feature type="compositionally biased region" description="Basic and acidic residues" evidence="1">
    <location>
        <begin position="39"/>
        <end position="49"/>
    </location>
</feature>
<dbReference type="AlphaFoldDB" id="I0IDI3"/>
<dbReference type="STRING" id="1142394.PSMK_11620"/>
<dbReference type="HOGENOM" id="CLU_2602983_0_0_0"/>
<feature type="compositionally biased region" description="Gly residues" evidence="1">
    <location>
        <begin position="26"/>
        <end position="38"/>
    </location>
</feature>
<dbReference type="Proteomes" id="UP000007881">
    <property type="component" value="Chromosome"/>
</dbReference>
<dbReference type="KEGG" id="phm:PSMK_11620"/>
<evidence type="ECO:0000313" key="3">
    <source>
        <dbReference type="Proteomes" id="UP000007881"/>
    </source>
</evidence>